<dbReference type="PROSITE" id="PS00028">
    <property type="entry name" value="ZINC_FINGER_C2H2_1"/>
    <property type="match status" value="1"/>
</dbReference>
<dbReference type="PANTHER" id="PTHR33845">
    <property type="entry name" value="C2H2-TYPE DOMAIN-CONTAINING PROTEIN"/>
    <property type="match status" value="1"/>
</dbReference>
<dbReference type="PANTHER" id="PTHR33845:SF1">
    <property type="entry name" value="C2H2-TYPE DOMAIN-CONTAINING PROTEIN"/>
    <property type="match status" value="1"/>
</dbReference>
<protein>
    <recommendedName>
        <fullName evidence="1">C2H2-type domain-containing protein</fullName>
    </recommendedName>
</protein>
<sequence length="236" mass="25629">KGPSDRMTAHAKRVIREYTEAGNDCKDGEQIFKALAGKEPIKATSTTHCRVDSMFTEATSIKDISKLFYVEFTAEGLTAYKHYAVGEGQTVKKASLHPLNCKLGVISEGGAPGFWGSLDNSAEGKKDTGAVNTVISKSFDKKVLHCTTPGCTKSFMTERRLEEHEVIGKHVFVEHKGTLLDHAIQQFGTAVETQDAARIAVAQDSFSGEYIDGANTPLEGWALKVTTRSTISKASR</sequence>
<dbReference type="AlphaFoldDB" id="A0AAN5CY25"/>
<name>A0AAN5CY25_9BILA</name>
<dbReference type="Proteomes" id="UP001328107">
    <property type="component" value="Unassembled WGS sequence"/>
</dbReference>
<keyword evidence="3" id="KW-1185">Reference proteome</keyword>
<evidence type="ECO:0000313" key="3">
    <source>
        <dbReference type="Proteomes" id="UP001328107"/>
    </source>
</evidence>
<evidence type="ECO:0000259" key="1">
    <source>
        <dbReference type="PROSITE" id="PS00028"/>
    </source>
</evidence>
<reference evidence="3" key="1">
    <citation type="submission" date="2022-10" db="EMBL/GenBank/DDBJ databases">
        <title>Genome assembly of Pristionchus species.</title>
        <authorList>
            <person name="Yoshida K."/>
            <person name="Sommer R.J."/>
        </authorList>
    </citation>
    <scope>NUCLEOTIDE SEQUENCE [LARGE SCALE GENOMIC DNA]</scope>
    <source>
        <strain evidence="3">RS5460</strain>
    </source>
</reference>
<feature type="non-terminal residue" evidence="2">
    <location>
        <position position="1"/>
    </location>
</feature>
<dbReference type="InterPro" id="IPR013087">
    <property type="entry name" value="Znf_C2H2_type"/>
</dbReference>
<gene>
    <name evidence="2" type="ORF">PMAYCL1PPCAC_22389</name>
</gene>
<comment type="caution">
    <text evidence="2">The sequence shown here is derived from an EMBL/GenBank/DDBJ whole genome shotgun (WGS) entry which is preliminary data.</text>
</comment>
<proteinExistence type="predicted"/>
<feature type="non-terminal residue" evidence="2">
    <location>
        <position position="236"/>
    </location>
</feature>
<evidence type="ECO:0000313" key="2">
    <source>
        <dbReference type="EMBL" id="GMR52194.1"/>
    </source>
</evidence>
<feature type="domain" description="C2H2-type" evidence="1">
    <location>
        <begin position="146"/>
        <end position="170"/>
    </location>
</feature>
<dbReference type="EMBL" id="BTRK01000005">
    <property type="protein sequence ID" value="GMR52194.1"/>
    <property type="molecule type" value="Genomic_DNA"/>
</dbReference>
<accession>A0AAN5CY25</accession>
<organism evidence="2 3">
    <name type="scientific">Pristionchus mayeri</name>
    <dbReference type="NCBI Taxonomy" id="1317129"/>
    <lineage>
        <taxon>Eukaryota</taxon>
        <taxon>Metazoa</taxon>
        <taxon>Ecdysozoa</taxon>
        <taxon>Nematoda</taxon>
        <taxon>Chromadorea</taxon>
        <taxon>Rhabditida</taxon>
        <taxon>Rhabditina</taxon>
        <taxon>Diplogasteromorpha</taxon>
        <taxon>Diplogasteroidea</taxon>
        <taxon>Neodiplogasteridae</taxon>
        <taxon>Pristionchus</taxon>
    </lineage>
</organism>